<dbReference type="Proteomes" id="UP000241771">
    <property type="component" value="Unassembled WGS sequence"/>
</dbReference>
<dbReference type="EMBL" id="PYMA01000007">
    <property type="protein sequence ID" value="PSW19260.1"/>
    <property type="molecule type" value="Genomic_DNA"/>
</dbReference>
<name>A0A2T3NSL6_9GAMM</name>
<sequence length="72" mass="8590">MKLGEKCAFEHNFFSLFERSRKRLLRSPKQLLQMEQKLLNRRFLKGFICKVLYMNKKSDLKRSDVPDGQVLG</sequence>
<evidence type="ECO:0000313" key="1">
    <source>
        <dbReference type="EMBL" id="PSW19260.1"/>
    </source>
</evidence>
<organism evidence="1 2">
    <name type="scientific">Photobacterium sanctipauli</name>
    <dbReference type="NCBI Taxonomy" id="1342794"/>
    <lineage>
        <taxon>Bacteria</taxon>
        <taxon>Pseudomonadati</taxon>
        <taxon>Pseudomonadota</taxon>
        <taxon>Gammaproteobacteria</taxon>
        <taxon>Vibrionales</taxon>
        <taxon>Vibrionaceae</taxon>
        <taxon>Photobacterium</taxon>
    </lineage>
</organism>
<dbReference type="AlphaFoldDB" id="A0A2T3NSL6"/>
<proteinExistence type="predicted"/>
<keyword evidence="2" id="KW-1185">Reference proteome</keyword>
<gene>
    <name evidence="1" type="ORF">C9I98_12870</name>
</gene>
<evidence type="ECO:0000313" key="2">
    <source>
        <dbReference type="Proteomes" id="UP000241771"/>
    </source>
</evidence>
<accession>A0A2T3NSL6</accession>
<protein>
    <submittedName>
        <fullName evidence="1">Uncharacterized protein</fullName>
    </submittedName>
</protein>
<reference evidence="1 2" key="1">
    <citation type="submission" date="2018-01" db="EMBL/GenBank/DDBJ databases">
        <title>Whole genome sequencing of Histamine producing bacteria.</title>
        <authorList>
            <person name="Butler K."/>
        </authorList>
    </citation>
    <scope>NUCLEOTIDE SEQUENCE [LARGE SCALE GENOMIC DNA]</scope>
    <source>
        <strain evidence="1 2">DSM 100436</strain>
    </source>
</reference>
<comment type="caution">
    <text evidence="1">The sequence shown here is derived from an EMBL/GenBank/DDBJ whole genome shotgun (WGS) entry which is preliminary data.</text>
</comment>